<gene>
    <name evidence="1" type="ORF">NPE20_26145</name>
</gene>
<dbReference type="Proteomes" id="UP001204376">
    <property type="component" value="Unassembled WGS sequence"/>
</dbReference>
<dbReference type="EMBL" id="JANHOH010000015">
    <property type="protein sequence ID" value="MCQ6961482.1"/>
    <property type="molecule type" value="Genomic_DNA"/>
</dbReference>
<accession>A0ABT1TA50</accession>
<proteinExistence type="predicted"/>
<evidence type="ECO:0000313" key="2">
    <source>
        <dbReference type="Proteomes" id="UP001204376"/>
    </source>
</evidence>
<comment type="caution">
    <text evidence="1">The sequence shown here is derived from an EMBL/GenBank/DDBJ whole genome shotgun (WGS) entry which is preliminary data.</text>
</comment>
<evidence type="ECO:0000313" key="1">
    <source>
        <dbReference type="EMBL" id="MCQ6961482.1"/>
    </source>
</evidence>
<organism evidence="1 2">
    <name type="scientific">Mucilaginibacter aquariorum</name>
    <dbReference type="NCBI Taxonomy" id="2967225"/>
    <lineage>
        <taxon>Bacteria</taxon>
        <taxon>Pseudomonadati</taxon>
        <taxon>Bacteroidota</taxon>
        <taxon>Sphingobacteriia</taxon>
        <taxon>Sphingobacteriales</taxon>
        <taxon>Sphingobacteriaceae</taxon>
        <taxon>Mucilaginibacter</taxon>
    </lineage>
</organism>
<keyword evidence="2" id="KW-1185">Reference proteome</keyword>
<name>A0ABT1TA50_9SPHI</name>
<sequence length="55" mass="6006">MKRIGMAASAFSFFAEPAMFRPCRNSLAPLHAIAFGGIEKNLLRQIDALSALILK</sequence>
<reference evidence="1 2" key="1">
    <citation type="submission" date="2022-07" db="EMBL/GenBank/DDBJ databases">
        <title>Mucilaginibacter sp. JC4.</title>
        <authorList>
            <person name="Le V."/>
            <person name="Ko S.-R."/>
            <person name="Ahn C.-Y."/>
            <person name="Oh H.-M."/>
        </authorList>
    </citation>
    <scope>NUCLEOTIDE SEQUENCE [LARGE SCALE GENOMIC DNA]</scope>
    <source>
        <strain evidence="1 2">JC4</strain>
    </source>
</reference>
<protein>
    <submittedName>
        <fullName evidence="1">Uncharacterized protein</fullName>
    </submittedName>
</protein>